<evidence type="ECO:0000259" key="1">
    <source>
        <dbReference type="Pfam" id="PF13391"/>
    </source>
</evidence>
<accession>A0A0G1BRZ7</accession>
<evidence type="ECO:0000313" key="3">
    <source>
        <dbReference type="Proteomes" id="UP000034516"/>
    </source>
</evidence>
<name>A0A0G1BRZ7_9BACT</name>
<reference evidence="2 3" key="1">
    <citation type="journal article" date="2015" name="Nature">
        <title>rRNA introns, odd ribosomes, and small enigmatic genomes across a large radiation of phyla.</title>
        <authorList>
            <person name="Brown C.T."/>
            <person name="Hug L.A."/>
            <person name="Thomas B.C."/>
            <person name="Sharon I."/>
            <person name="Castelle C.J."/>
            <person name="Singh A."/>
            <person name="Wilkins M.J."/>
            <person name="Williams K.H."/>
            <person name="Banfield J.F."/>
        </authorList>
    </citation>
    <scope>NUCLEOTIDE SEQUENCE [LARGE SCALE GENOMIC DNA]</scope>
</reference>
<protein>
    <recommendedName>
        <fullName evidence="1">HNH nuclease domain-containing protein</fullName>
    </recommendedName>
</protein>
<dbReference type="Pfam" id="PF13391">
    <property type="entry name" value="HNH_2"/>
    <property type="match status" value="1"/>
</dbReference>
<dbReference type="PATRIC" id="fig|1618677.3.peg.749"/>
<dbReference type="Proteomes" id="UP000034516">
    <property type="component" value="Unassembled WGS sequence"/>
</dbReference>
<comment type="caution">
    <text evidence="2">The sequence shown here is derived from an EMBL/GenBank/DDBJ whole genome shotgun (WGS) entry which is preliminary data.</text>
</comment>
<gene>
    <name evidence="2" type="ORF">UV02_C0044G0003</name>
</gene>
<dbReference type="AlphaFoldDB" id="A0A0G1BRZ7"/>
<organism evidence="2 3">
    <name type="scientific">Candidatus Kuenenbacteria bacterium GW2011_GWA2_42_15</name>
    <dbReference type="NCBI Taxonomy" id="1618677"/>
    <lineage>
        <taxon>Bacteria</taxon>
        <taxon>Candidatus Kueneniibacteriota</taxon>
    </lineage>
</organism>
<dbReference type="InterPro" id="IPR003615">
    <property type="entry name" value="HNH_nuc"/>
</dbReference>
<feature type="domain" description="HNH nuclease" evidence="1">
    <location>
        <begin position="248"/>
        <end position="299"/>
    </location>
</feature>
<dbReference type="EMBL" id="LCCW01000044">
    <property type="protein sequence ID" value="KKS40233.1"/>
    <property type="molecule type" value="Genomic_DNA"/>
</dbReference>
<evidence type="ECO:0000313" key="2">
    <source>
        <dbReference type="EMBL" id="KKS40233.1"/>
    </source>
</evidence>
<sequence>MEKLNISKQLFYQLVERLKKNIAGLYFSESDKWCSVYQKGDRKFAYILLSKTKPKIDIWCLGNVDFIRQKYVGKIKFKLRQATSGGFGRDFQINFTLENLEDIKNAVLLLAEISNSWTREELMSAFSLYCRMPISEISPNNAEIIKFANLIGKTPKEVAKRFLNFSKIESTKNILGYVENENKEILASFTENWGKSVYESENKIIDFENKLKNIKEFPSGKERESIVKSRVNQNFFRDAVLSSYRNRCCITGLPFVELLNASHIVPWAIDITNRLNPHNGLCLNALHDRAFDRGLITIKTNYMIDVSSLVNNFLDHKSVKNYFLRFKNKRIILPDRFLPEKSFLEFHNKNIFKK</sequence>
<proteinExistence type="predicted"/>